<keyword evidence="2 7" id="KW-0813">Transport</keyword>
<evidence type="ECO:0000256" key="7">
    <source>
        <dbReference type="RuleBase" id="RU363032"/>
    </source>
</evidence>
<comment type="similarity">
    <text evidence="7">Belongs to the binding-protein-dependent transport system permease family.</text>
</comment>
<dbReference type="InterPro" id="IPR000515">
    <property type="entry name" value="MetI-like"/>
</dbReference>
<feature type="transmembrane region" description="Helical" evidence="7">
    <location>
        <begin position="80"/>
        <end position="100"/>
    </location>
</feature>
<keyword evidence="5 7" id="KW-1133">Transmembrane helix</keyword>
<feature type="transmembrane region" description="Helical" evidence="7">
    <location>
        <begin position="107"/>
        <end position="128"/>
    </location>
</feature>
<dbReference type="GO" id="GO:0005886">
    <property type="term" value="C:plasma membrane"/>
    <property type="evidence" value="ECO:0007669"/>
    <property type="project" value="UniProtKB-SubCell"/>
</dbReference>
<comment type="subcellular location">
    <subcellularLocation>
        <location evidence="1 7">Cell membrane</location>
        <topology evidence="1 7">Multi-pass membrane protein</topology>
    </subcellularLocation>
</comment>
<evidence type="ECO:0000256" key="6">
    <source>
        <dbReference type="ARBA" id="ARBA00023136"/>
    </source>
</evidence>
<dbReference type="STRING" id="311180.SAMN04488050_109121"/>
<name>A0A1I6UYH2_9RHOB</name>
<dbReference type="OrthoDB" id="9792509at2"/>
<feature type="domain" description="ABC transmembrane type-1" evidence="8">
    <location>
        <begin position="72"/>
        <end position="250"/>
    </location>
</feature>
<dbReference type="Proteomes" id="UP000199392">
    <property type="component" value="Unassembled WGS sequence"/>
</dbReference>
<evidence type="ECO:0000313" key="10">
    <source>
        <dbReference type="Proteomes" id="UP000199392"/>
    </source>
</evidence>
<evidence type="ECO:0000313" key="9">
    <source>
        <dbReference type="EMBL" id="SFT06476.1"/>
    </source>
</evidence>
<keyword evidence="4 7" id="KW-0812">Transmembrane</keyword>
<dbReference type="SUPFAM" id="SSF161098">
    <property type="entry name" value="MetI-like"/>
    <property type="match status" value="1"/>
</dbReference>
<proteinExistence type="inferred from homology"/>
<dbReference type="PROSITE" id="PS50928">
    <property type="entry name" value="ABC_TM1"/>
    <property type="match status" value="1"/>
</dbReference>
<feature type="transmembrane region" description="Helical" evidence="7">
    <location>
        <begin position="187"/>
        <end position="212"/>
    </location>
</feature>
<evidence type="ECO:0000256" key="5">
    <source>
        <dbReference type="ARBA" id="ARBA00022989"/>
    </source>
</evidence>
<dbReference type="AlphaFoldDB" id="A0A1I6UYH2"/>
<evidence type="ECO:0000256" key="4">
    <source>
        <dbReference type="ARBA" id="ARBA00022692"/>
    </source>
</evidence>
<dbReference type="CDD" id="cd06261">
    <property type="entry name" value="TM_PBP2"/>
    <property type="match status" value="1"/>
</dbReference>
<dbReference type="EMBL" id="FOZW01000009">
    <property type="protein sequence ID" value="SFT06476.1"/>
    <property type="molecule type" value="Genomic_DNA"/>
</dbReference>
<evidence type="ECO:0000259" key="8">
    <source>
        <dbReference type="PROSITE" id="PS50928"/>
    </source>
</evidence>
<evidence type="ECO:0000256" key="1">
    <source>
        <dbReference type="ARBA" id="ARBA00004651"/>
    </source>
</evidence>
<dbReference type="InterPro" id="IPR035906">
    <property type="entry name" value="MetI-like_sf"/>
</dbReference>
<feature type="transmembrane region" description="Helical" evidence="7">
    <location>
        <begin position="23"/>
        <end position="46"/>
    </location>
</feature>
<dbReference type="Gene3D" id="1.10.3720.10">
    <property type="entry name" value="MetI-like"/>
    <property type="match status" value="1"/>
</dbReference>
<sequence>MTVQANMAGAQPMARRFGAVLPLLKGLVAIAAVLLAVELLVIAFGIRPYVLPRPSAVIEAVLRTPGAYRDAMIRTGLETLMGFGAGALFGIWIGVAFSRLRFLRETIFPIFIVSQTIPVIAFGALVVMWFGNTILAKAVIVFYLTFFPVTVNCLLGMRAVDQKQVQLLRSFGASDREIMRKLRFPTALPHIFVALRIASALGLAGAVVGEWFGDTTGLGVLLLQGMYAENMVAIWASILCSAVLGIAFFGAIGLAEKRIVFWGGESS</sequence>
<organism evidence="9 10">
    <name type="scientific">Alloyangia pacifica</name>
    <dbReference type="NCBI Taxonomy" id="311180"/>
    <lineage>
        <taxon>Bacteria</taxon>
        <taxon>Pseudomonadati</taxon>
        <taxon>Pseudomonadota</taxon>
        <taxon>Alphaproteobacteria</taxon>
        <taxon>Rhodobacterales</taxon>
        <taxon>Roseobacteraceae</taxon>
        <taxon>Alloyangia</taxon>
    </lineage>
</organism>
<dbReference type="PANTHER" id="PTHR30151">
    <property type="entry name" value="ALKANE SULFONATE ABC TRANSPORTER-RELATED, MEMBRANE SUBUNIT"/>
    <property type="match status" value="1"/>
</dbReference>
<gene>
    <name evidence="9" type="ORF">SAMN04488050_109121</name>
</gene>
<dbReference type="PANTHER" id="PTHR30151:SF41">
    <property type="entry name" value="ABC TRANSPORTER PERMEASE PROTEIN"/>
    <property type="match status" value="1"/>
</dbReference>
<keyword evidence="3" id="KW-1003">Cell membrane</keyword>
<feature type="transmembrane region" description="Helical" evidence="7">
    <location>
        <begin position="134"/>
        <end position="155"/>
    </location>
</feature>
<keyword evidence="6 7" id="KW-0472">Membrane</keyword>
<feature type="transmembrane region" description="Helical" evidence="7">
    <location>
        <begin position="232"/>
        <end position="255"/>
    </location>
</feature>
<keyword evidence="10" id="KW-1185">Reference proteome</keyword>
<protein>
    <submittedName>
        <fullName evidence="9">NitT/TauT family transport system permease protein</fullName>
    </submittedName>
</protein>
<evidence type="ECO:0000256" key="3">
    <source>
        <dbReference type="ARBA" id="ARBA00022475"/>
    </source>
</evidence>
<reference evidence="10" key="1">
    <citation type="submission" date="2016-10" db="EMBL/GenBank/DDBJ databases">
        <authorList>
            <person name="Varghese N."/>
            <person name="Submissions S."/>
        </authorList>
    </citation>
    <scope>NUCLEOTIDE SEQUENCE [LARGE SCALE GENOMIC DNA]</scope>
    <source>
        <strain evidence="10">DSM 26894</strain>
    </source>
</reference>
<evidence type="ECO:0000256" key="2">
    <source>
        <dbReference type="ARBA" id="ARBA00022448"/>
    </source>
</evidence>
<accession>A0A1I6UYH2</accession>
<dbReference type="GO" id="GO:0055085">
    <property type="term" value="P:transmembrane transport"/>
    <property type="evidence" value="ECO:0007669"/>
    <property type="project" value="InterPro"/>
</dbReference>
<dbReference type="Pfam" id="PF00528">
    <property type="entry name" value="BPD_transp_1"/>
    <property type="match status" value="1"/>
</dbReference>